<evidence type="ECO:0000313" key="4">
    <source>
        <dbReference type="Proteomes" id="UP000182841"/>
    </source>
</evidence>
<feature type="compositionally biased region" description="Pro residues" evidence="1">
    <location>
        <begin position="248"/>
        <end position="279"/>
    </location>
</feature>
<evidence type="ECO:0000313" key="3">
    <source>
        <dbReference type="EMBL" id="SES32221.1"/>
    </source>
</evidence>
<proteinExistence type="predicted"/>
<accession>A0A1H9WEK6</accession>
<keyword evidence="2" id="KW-1133">Transmembrane helix</keyword>
<organism evidence="3 4">
    <name type="scientific">Streptomyces qinglanensis</name>
    <dbReference type="NCBI Taxonomy" id="943816"/>
    <lineage>
        <taxon>Bacteria</taxon>
        <taxon>Bacillati</taxon>
        <taxon>Actinomycetota</taxon>
        <taxon>Actinomycetes</taxon>
        <taxon>Kitasatosporales</taxon>
        <taxon>Streptomycetaceae</taxon>
        <taxon>Streptomyces</taxon>
    </lineage>
</organism>
<dbReference type="EMBL" id="FOGO01000017">
    <property type="protein sequence ID" value="SES32221.1"/>
    <property type="molecule type" value="Genomic_DNA"/>
</dbReference>
<gene>
    <name evidence="3" type="ORF">SAMN05421870_11745</name>
</gene>
<feature type="transmembrane region" description="Helical" evidence="2">
    <location>
        <begin position="212"/>
        <end position="235"/>
    </location>
</feature>
<evidence type="ECO:0008006" key="5">
    <source>
        <dbReference type="Google" id="ProtNLM"/>
    </source>
</evidence>
<feature type="region of interest" description="Disordered" evidence="1">
    <location>
        <begin position="240"/>
        <end position="279"/>
    </location>
</feature>
<name>A0A1H9WEK6_9ACTN</name>
<keyword evidence="4" id="KW-1185">Reference proteome</keyword>
<protein>
    <recommendedName>
        <fullName evidence="5">Serine/arginine repetitive matrix protein 2</fullName>
    </recommendedName>
</protein>
<dbReference type="Proteomes" id="UP000182841">
    <property type="component" value="Unassembled WGS sequence"/>
</dbReference>
<keyword evidence="2" id="KW-0472">Membrane</keyword>
<sequence length="279" mass="28577">MTTAFAAPAAAIPAAGEGGALRGPDSGSRAQGVVGRSLPGAPLALRCGTVAIGNPGGAAYGGPPPRNVPAKELRPRRLWYVVAAVLALVLAGSGTAVIVSAVRDTVDSIDTDHTFPSGGSRTFRFTAGETKAIYASVSGRGRVNCRIPQMQSGSMKQPDSTFRITSGSRTWERVFEVKPGSSGDYTLTCTSDRQTEFALGDEPRVGTAVGSVLAAIALFLAAVASAVTISVVTAVRRGRHRRRLTMPGPQPYPGHPGPPPFGSPPFGPPPGASPPGPRS</sequence>
<evidence type="ECO:0000256" key="1">
    <source>
        <dbReference type="SAM" id="MobiDB-lite"/>
    </source>
</evidence>
<reference evidence="4" key="1">
    <citation type="submission" date="2016-10" db="EMBL/GenBank/DDBJ databases">
        <authorList>
            <person name="Varghese N."/>
            <person name="Submissions S."/>
        </authorList>
    </citation>
    <scope>NUCLEOTIDE SEQUENCE [LARGE SCALE GENOMIC DNA]</scope>
    <source>
        <strain evidence="4">CGMCC 4.6825</strain>
    </source>
</reference>
<dbReference type="AlphaFoldDB" id="A0A1H9WEK6"/>
<evidence type="ECO:0000256" key="2">
    <source>
        <dbReference type="SAM" id="Phobius"/>
    </source>
</evidence>
<keyword evidence="2" id="KW-0812">Transmembrane</keyword>
<feature type="transmembrane region" description="Helical" evidence="2">
    <location>
        <begin position="78"/>
        <end position="102"/>
    </location>
</feature>